<comment type="similarity">
    <text evidence="3">Belongs to the peptidase C56 family. HSP31-like subfamily.</text>
</comment>
<dbReference type="PANTHER" id="PTHR48094:SF11">
    <property type="entry name" value="GLUTATHIONE-INDEPENDENT GLYOXALASE HSP31-RELATED"/>
    <property type="match status" value="1"/>
</dbReference>
<reference evidence="6" key="1">
    <citation type="journal article" date="2019" name="Int. J. Syst. Evol. Microbiol.">
        <title>The Global Catalogue of Microorganisms (GCM) 10K type strain sequencing project: providing services to taxonomists for standard genome sequencing and annotation.</title>
        <authorList>
            <consortium name="The Broad Institute Genomics Platform"/>
            <consortium name="The Broad Institute Genome Sequencing Center for Infectious Disease"/>
            <person name="Wu L."/>
            <person name="Ma J."/>
        </authorList>
    </citation>
    <scope>NUCLEOTIDE SEQUENCE [LARGE SCALE GENOMIC DNA]</scope>
    <source>
        <strain evidence="6">CECT 8472</strain>
    </source>
</reference>
<feature type="domain" description="DJ-1/PfpI" evidence="4">
    <location>
        <begin position="27"/>
        <end position="227"/>
    </location>
</feature>
<dbReference type="CDD" id="cd03141">
    <property type="entry name" value="GATase1_Hsp31_like"/>
    <property type="match status" value="1"/>
</dbReference>
<gene>
    <name evidence="5" type="ORF">ACFOW6_07900</name>
</gene>
<evidence type="ECO:0000256" key="3">
    <source>
        <dbReference type="ARBA" id="ARBA00038493"/>
    </source>
</evidence>
<dbReference type="Pfam" id="PF01965">
    <property type="entry name" value="DJ-1_PfpI"/>
    <property type="match status" value="1"/>
</dbReference>
<keyword evidence="5" id="KW-0315">Glutamine amidotransferase</keyword>
<comment type="caution">
    <text evidence="5">The sequence shown here is derived from an EMBL/GenBank/DDBJ whole genome shotgun (WGS) entry which is preliminary data.</text>
</comment>
<dbReference type="InterPro" id="IPR050325">
    <property type="entry name" value="Prot/Nucl_acid_deglycase"/>
</dbReference>
<evidence type="ECO:0000256" key="1">
    <source>
        <dbReference type="ARBA" id="ARBA00023016"/>
    </source>
</evidence>
<dbReference type="InterPro" id="IPR029062">
    <property type="entry name" value="Class_I_gatase-like"/>
</dbReference>
<evidence type="ECO:0000313" key="5">
    <source>
        <dbReference type="EMBL" id="MFC4351462.1"/>
    </source>
</evidence>
<proteinExistence type="inferred from homology"/>
<keyword evidence="6" id="KW-1185">Reference proteome</keyword>
<evidence type="ECO:0000313" key="6">
    <source>
        <dbReference type="Proteomes" id="UP001595799"/>
    </source>
</evidence>
<dbReference type="RefSeq" id="WP_382421793.1">
    <property type="nucleotide sequence ID" value="NZ_JBHSCW010000003.1"/>
</dbReference>
<keyword evidence="1" id="KW-0346">Stress response</keyword>
<dbReference type="Gene3D" id="3.40.50.880">
    <property type="match status" value="1"/>
</dbReference>
<protein>
    <submittedName>
        <fullName evidence="5">Type 1 glutamine amidotransferase domain-containing protein</fullName>
    </submittedName>
</protein>
<evidence type="ECO:0000259" key="4">
    <source>
        <dbReference type="Pfam" id="PF01965"/>
    </source>
</evidence>
<name>A0ABV8UL54_9PROT</name>
<dbReference type="PANTHER" id="PTHR48094">
    <property type="entry name" value="PROTEIN/NUCLEIC ACID DEGLYCASE DJ-1-RELATED"/>
    <property type="match status" value="1"/>
</dbReference>
<dbReference type="SUPFAM" id="SSF52317">
    <property type="entry name" value="Class I glutamine amidotransferase-like"/>
    <property type="match status" value="1"/>
</dbReference>
<organism evidence="5 6">
    <name type="scientific">Fodinicurvata halophila</name>
    <dbReference type="NCBI Taxonomy" id="1419723"/>
    <lineage>
        <taxon>Bacteria</taxon>
        <taxon>Pseudomonadati</taxon>
        <taxon>Pseudomonadota</taxon>
        <taxon>Alphaproteobacteria</taxon>
        <taxon>Rhodospirillales</taxon>
        <taxon>Rhodovibrionaceae</taxon>
        <taxon>Fodinicurvata</taxon>
    </lineage>
</organism>
<keyword evidence="2" id="KW-0456">Lyase</keyword>
<accession>A0ABV8UL54</accession>
<evidence type="ECO:0000256" key="2">
    <source>
        <dbReference type="ARBA" id="ARBA00023239"/>
    </source>
</evidence>
<dbReference type="InterPro" id="IPR002818">
    <property type="entry name" value="DJ-1/PfpI"/>
</dbReference>
<dbReference type="Proteomes" id="UP001595799">
    <property type="component" value="Unassembled WGS sequence"/>
</dbReference>
<sequence>MASKTKVLFVVTSNDSLGETGKPTGFHFEELSTPYYLLRDAGYEVEIASIRGGKAPIDPGSQKARGENAPSVERFLDNDDAQTRLASTKPVSEVAASEYAAVYLPGGHGTMWDFPENEALGRLLAESFESDRILASICHGAAGLLAARLSDGSPLVKGREVNSFTDAEERAVELDKVVPFLLETRLREQGANFRGADNFRPIVVKDGNLLTGQNPPSAEPLGRQMVEMLNSSASQAAE</sequence>
<dbReference type="EMBL" id="JBHSCW010000003">
    <property type="protein sequence ID" value="MFC4351462.1"/>
    <property type="molecule type" value="Genomic_DNA"/>
</dbReference>